<accession>A0A6A4JNK7</accession>
<feature type="region of interest" description="Disordered" evidence="1">
    <location>
        <begin position="225"/>
        <end position="255"/>
    </location>
</feature>
<dbReference type="OrthoDB" id="6630942at2759"/>
<comment type="caution">
    <text evidence="2">The sequence shown here is derived from an EMBL/GenBank/DDBJ whole genome shotgun (WGS) entry which is preliminary data.</text>
</comment>
<evidence type="ECO:0000313" key="2">
    <source>
        <dbReference type="EMBL" id="KAF6205054.1"/>
    </source>
</evidence>
<sequence>MLRKIRAETEQKQKEAKALRERREQQRQARLIAARQRQRARLGLPPLDPKEIIGQTEEHKEPEAPVEEVSEDLEVRLKKAAHVRPWDVGKDGAQQPVMTQEEWVEKKREERIDEFAPMYPSNPTATMGGSASIIDPIANETTDSVKKKKKKKKKKKTLLQTIHPESLDIPMPEMELPEETNPMFSRTKNFLKKRNAAKAGFDAHEEPAEVGIDICSSRGAAVPPPMDFDYHTPAVRRRHGPSGSNSHQETADAIEAGLRLLRQQYAGSGVSKDTRMDS</sequence>
<gene>
    <name evidence="2" type="ORF">GE061_019221</name>
</gene>
<name>A0A6A4JNK7_APOLU</name>
<feature type="compositionally biased region" description="Basic and acidic residues" evidence="1">
    <location>
        <begin position="103"/>
        <end position="114"/>
    </location>
</feature>
<feature type="compositionally biased region" description="Basic and acidic residues" evidence="1">
    <location>
        <begin position="48"/>
        <end position="63"/>
    </location>
</feature>
<keyword evidence="3" id="KW-1185">Reference proteome</keyword>
<evidence type="ECO:0000256" key="1">
    <source>
        <dbReference type="SAM" id="MobiDB-lite"/>
    </source>
</evidence>
<protein>
    <submittedName>
        <fullName evidence="2">Uncharacterized protein</fullName>
    </submittedName>
</protein>
<feature type="region of interest" description="Disordered" evidence="1">
    <location>
        <begin position="86"/>
        <end position="135"/>
    </location>
</feature>
<reference evidence="2" key="1">
    <citation type="journal article" date="2021" name="Mol. Ecol. Resour.">
        <title>Apolygus lucorum genome provides insights into omnivorousness and mesophyll feeding.</title>
        <authorList>
            <person name="Liu Y."/>
            <person name="Liu H."/>
            <person name="Wang H."/>
            <person name="Huang T."/>
            <person name="Liu B."/>
            <person name="Yang B."/>
            <person name="Yin L."/>
            <person name="Li B."/>
            <person name="Zhang Y."/>
            <person name="Zhang S."/>
            <person name="Jiang F."/>
            <person name="Zhang X."/>
            <person name="Ren Y."/>
            <person name="Wang B."/>
            <person name="Wang S."/>
            <person name="Lu Y."/>
            <person name="Wu K."/>
            <person name="Fan W."/>
            <person name="Wang G."/>
        </authorList>
    </citation>
    <scope>NUCLEOTIDE SEQUENCE</scope>
    <source>
        <strain evidence="2">12Hb</strain>
    </source>
</reference>
<dbReference type="AlphaFoldDB" id="A0A6A4JNK7"/>
<dbReference type="EMBL" id="WIXP02000009">
    <property type="protein sequence ID" value="KAF6205054.1"/>
    <property type="molecule type" value="Genomic_DNA"/>
</dbReference>
<proteinExistence type="predicted"/>
<evidence type="ECO:0000313" key="3">
    <source>
        <dbReference type="Proteomes" id="UP000466442"/>
    </source>
</evidence>
<feature type="compositionally biased region" description="Basic and acidic residues" evidence="1">
    <location>
        <begin position="1"/>
        <end position="27"/>
    </location>
</feature>
<feature type="region of interest" description="Disordered" evidence="1">
    <location>
        <begin position="1"/>
        <end position="69"/>
    </location>
</feature>
<dbReference type="Proteomes" id="UP000466442">
    <property type="component" value="Linkage Group LG9"/>
</dbReference>
<organism evidence="2 3">
    <name type="scientific">Apolygus lucorum</name>
    <name type="common">Small green plant bug</name>
    <name type="synonym">Lygocoris lucorum</name>
    <dbReference type="NCBI Taxonomy" id="248454"/>
    <lineage>
        <taxon>Eukaryota</taxon>
        <taxon>Metazoa</taxon>
        <taxon>Ecdysozoa</taxon>
        <taxon>Arthropoda</taxon>
        <taxon>Hexapoda</taxon>
        <taxon>Insecta</taxon>
        <taxon>Pterygota</taxon>
        <taxon>Neoptera</taxon>
        <taxon>Paraneoptera</taxon>
        <taxon>Hemiptera</taxon>
        <taxon>Heteroptera</taxon>
        <taxon>Panheteroptera</taxon>
        <taxon>Cimicomorpha</taxon>
        <taxon>Miridae</taxon>
        <taxon>Mirini</taxon>
        <taxon>Apolygus</taxon>
    </lineage>
</organism>